<name>A0A9E7F7R0_9LILI</name>
<accession>A0A9E7F7R0</accession>
<dbReference type="SUPFAM" id="SSF51735">
    <property type="entry name" value="NAD(P)-binding Rossmann-fold domains"/>
    <property type="match status" value="1"/>
</dbReference>
<dbReference type="AlphaFoldDB" id="A0A9E7F7R0"/>
<dbReference type="PANTHER" id="PTHR15020:SF48">
    <property type="entry name" value="NAD(P)-BINDING ROSSMANN-FOLD SUPERFAMILY PROTEIN"/>
    <property type="match status" value="1"/>
</dbReference>
<organism evidence="2 3">
    <name type="scientific">Musa troglodytarum</name>
    <name type="common">fe'i banana</name>
    <dbReference type="NCBI Taxonomy" id="320322"/>
    <lineage>
        <taxon>Eukaryota</taxon>
        <taxon>Viridiplantae</taxon>
        <taxon>Streptophyta</taxon>
        <taxon>Embryophyta</taxon>
        <taxon>Tracheophyta</taxon>
        <taxon>Spermatophyta</taxon>
        <taxon>Magnoliopsida</taxon>
        <taxon>Liliopsida</taxon>
        <taxon>Zingiberales</taxon>
        <taxon>Musaceae</taxon>
        <taxon>Musa</taxon>
    </lineage>
</organism>
<keyword evidence="3" id="KW-1185">Reference proteome</keyword>
<reference evidence="2" key="1">
    <citation type="submission" date="2022-05" db="EMBL/GenBank/DDBJ databases">
        <title>The Musa troglodytarum L. genome provides insights into the mechanism of non-climacteric behaviour and enrichment of carotenoids.</title>
        <authorList>
            <person name="Wang J."/>
        </authorList>
    </citation>
    <scope>NUCLEOTIDE SEQUENCE</scope>
    <source>
        <tissue evidence="2">Leaf</tissue>
    </source>
</reference>
<keyword evidence="1" id="KW-0812">Transmembrane</keyword>
<keyword evidence="1" id="KW-0472">Membrane</keyword>
<feature type="transmembrane region" description="Helical" evidence="1">
    <location>
        <begin position="51"/>
        <end position="71"/>
    </location>
</feature>
<evidence type="ECO:0000313" key="3">
    <source>
        <dbReference type="Proteomes" id="UP001055439"/>
    </source>
</evidence>
<dbReference type="Gene3D" id="3.40.50.720">
    <property type="entry name" value="NAD(P)-binding Rossmann-like Domain"/>
    <property type="match status" value="1"/>
</dbReference>
<sequence length="333" mass="35897">MALKLSSQLPLSFQKSHNVVEGRSSCSEGGRDASSALAEADVSKTPSSSKLVLVIGGTGGVGQLIVASLLSRNIKSCLLLRDPSKAISLFGIQDENIIEVHKGLLFHRSDDVICCTGTTAFPSKRWDGDNTPERVDWEGIRNLVLALPPTIERLVLVSSVGVTKYNELPWRAGRLTDGPYTSYDLNTLLKATAGKRRAVMISQGLFVVASLWLSLPALQVCVGLLYVKNEFFQAVVPYMGFLNEVLLLEKYPSLTTVGSFGNKNFHFASGDKLVGEKGRPQQGVNESYGSALRSGRQINTKPKCSTLHPDGISAGGRFFAGMVGIGEDNHMVP</sequence>
<gene>
    <name evidence="2" type="ORF">MUK42_01818</name>
</gene>
<evidence type="ECO:0000256" key="1">
    <source>
        <dbReference type="SAM" id="Phobius"/>
    </source>
</evidence>
<dbReference type="InterPro" id="IPR036291">
    <property type="entry name" value="NAD(P)-bd_dom_sf"/>
</dbReference>
<dbReference type="OrthoDB" id="419598at2759"/>
<protein>
    <submittedName>
        <fullName evidence="2">NmrA-like family</fullName>
    </submittedName>
</protein>
<feature type="transmembrane region" description="Helical" evidence="1">
    <location>
        <begin position="205"/>
        <end position="227"/>
    </location>
</feature>
<dbReference type="Proteomes" id="UP001055439">
    <property type="component" value="Chromosome 3"/>
</dbReference>
<evidence type="ECO:0000313" key="2">
    <source>
        <dbReference type="EMBL" id="URD91480.1"/>
    </source>
</evidence>
<dbReference type="EMBL" id="CP097505">
    <property type="protein sequence ID" value="URD91480.1"/>
    <property type="molecule type" value="Genomic_DNA"/>
</dbReference>
<dbReference type="PANTHER" id="PTHR15020">
    <property type="entry name" value="FLAVIN REDUCTASE-RELATED"/>
    <property type="match status" value="1"/>
</dbReference>
<proteinExistence type="predicted"/>
<keyword evidence="1" id="KW-1133">Transmembrane helix</keyword>